<dbReference type="AlphaFoldDB" id="A0A1I5W3D2"/>
<dbReference type="EMBL" id="FOXU01000001">
    <property type="protein sequence ID" value="SFQ14235.1"/>
    <property type="molecule type" value="Genomic_DNA"/>
</dbReference>
<evidence type="ECO:0000313" key="1">
    <source>
        <dbReference type="EMBL" id="SFQ14235.1"/>
    </source>
</evidence>
<gene>
    <name evidence="1" type="ORF">SAMN05421670_1081</name>
</gene>
<proteinExistence type="predicted"/>
<evidence type="ECO:0000313" key="2">
    <source>
        <dbReference type="Proteomes" id="UP000198734"/>
    </source>
</evidence>
<keyword evidence="2" id="KW-1185">Reference proteome</keyword>
<sequence>MKERKQPHEKFKLKDNGLSSMQEVIYPKEFKRADKESFKKNSIKK</sequence>
<organism evidence="1 2">
    <name type="scientific">Psychrobacillus psychrotolerans</name>
    <dbReference type="NCBI Taxonomy" id="126156"/>
    <lineage>
        <taxon>Bacteria</taxon>
        <taxon>Bacillati</taxon>
        <taxon>Bacillota</taxon>
        <taxon>Bacilli</taxon>
        <taxon>Bacillales</taxon>
        <taxon>Bacillaceae</taxon>
        <taxon>Psychrobacillus</taxon>
    </lineage>
</organism>
<dbReference type="STRING" id="126156.SAMN05421670_1081"/>
<name>A0A1I5W3D2_9BACI</name>
<dbReference type="Proteomes" id="UP000198734">
    <property type="component" value="Unassembled WGS sequence"/>
</dbReference>
<dbReference type="Pfam" id="PF14152">
    <property type="entry name" value="YfhE"/>
    <property type="match status" value="1"/>
</dbReference>
<dbReference type="OrthoDB" id="2439672at2"/>
<reference evidence="2" key="1">
    <citation type="submission" date="2016-10" db="EMBL/GenBank/DDBJ databases">
        <authorList>
            <person name="Varghese N."/>
            <person name="Submissions S."/>
        </authorList>
    </citation>
    <scope>NUCLEOTIDE SEQUENCE [LARGE SCALE GENOMIC DNA]</scope>
    <source>
        <strain evidence="2">DSM 11706</strain>
    </source>
</reference>
<protein>
    <submittedName>
        <fullName evidence="1">YfhE-like protein</fullName>
    </submittedName>
</protein>
<dbReference type="RefSeq" id="WP_139219893.1">
    <property type="nucleotide sequence ID" value="NZ_FOXU01000001.1"/>
</dbReference>
<dbReference type="InterPro" id="IPR025437">
    <property type="entry name" value="YfhE-like"/>
</dbReference>
<accession>A0A1I5W3D2</accession>